<dbReference type="Pfam" id="PF01022">
    <property type="entry name" value="HTH_5"/>
    <property type="match status" value="1"/>
</dbReference>
<proteinExistence type="predicted"/>
<reference evidence="2" key="1">
    <citation type="submission" date="2023-08" db="EMBL/GenBank/DDBJ databases">
        <title>The novel hydrolase IpcH responsible for the initial isoprocarb degradation step in Rhodococcus sp. D-6.</title>
        <authorList>
            <person name="Zhu Q."/>
        </authorList>
    </citation>
    <scope>NUCLEOTIDE SEQUENCE</scope>
    <source>
        <strain evidence="2">D-6</strain>
    </source>
</reference>
<dbReference type="EMBL" id="CP132970">
    <property type="protein sequence ID" value="XBW02544.1"/>
    <property type="molecule type" value="Genomic_DNA"/>
</dbReference>
<accession>A0AAU7URV8</accession>
<evidence type="ECO:0000313" key="2">
    <source>
        <dbReference type="EMBL" id="XBW02544.1"/>
    </source>
</evidence>
<dbReference type="AlphaFoldDB" id="A0AAU7URV8"/>
<gene>
    <name evidence="2" type="ORF">RBB84_14565</name>
</gene>
<feature type="domain" description="HTH arsR-type" evidence="1">
    <location>
        <begin position="7"/>
        <end position="52"/>
    </location>
</feature>
<evidence type="ECO:0000259" key="1">
    <source>
        <dbReference type="Pfam" id="PF01022"/>
    </source>
</evidence>
<sequence length="227" mass="24564">MARRVKQRERILGLLRESSGPVDAHHLAATLDLHVTTVRFHLAGLGKEGLVRTRQLPTERVGRPRLGYVAVKEPSYTDLVALLAARIGGTPTEREDKAFEVGSDWAGILALALAPAPTVDAGTLVIDALQQLGFETQSATNAFGTHSLTLCTCPLAEIARTNPEVVRGIQRGLIQRVLDDHADLLRSRYAVDVRPDPQDGNCLVQLVLRPEKDGTTSARDDGRVVTG</sequence>
<dbReference type="InterPro" id="IPR036388">
    <property type="entry name" value="WH-like_DNA-bd_sf"/>
</dbReference>
<dbReference type="SUPFAM" id="SSF46785">
    <property type="entry name" value="Winged helix' DNA-binding domain"/>
    <property type="match status" value="1"/>
</dbReference>
<protein>
    <submittedName>
        <fullName evidence="2">ArsR family transcriptional regulator</fullName>
    </submittedName>
</protein>
<name>A0AAU7URV8_9NOCA</name>
<dbReference type="InterPro" id="IPR036390">
    <property type="entry name" value="WH_DNA-bd_sf"/>
</dbReference>
<dbReference type="InterPro" id="IPR001845">
    <property type="entry name" value="HTH_ArsR_DNA-bd_dom"/>
</dbReference>
<dbReference type="RefSeq" id="WP_231911925.1">
    <property type="nucleotide sequence ID" value="NZ_CP132970.1"/>
</dbReference>
<dbReference type="Gene3D" id="1.10.10.10">
    <property type="entry name" value="Winged helix-like DNA-binding domain superfamily/Winged helix DNA-binding domain"/>
    <property type="match status" value="1"/>
</dbReference>
<dbReference type="KEGG" id="rhox:RBB84_14565"/>
<organism evidence="2">
    <name type="scientific">Rhodococcus sp. D-6</name>
    <dbReference type="NCBI Taxonomy" id="1387842"/>
    <lineage>
        <taxon>Bacteria</taxon>
        <taxon>Bacillati</taxon>
        <taxon>Actinomycetota</taxon>
        <taxon>Actinomycetes</taxon>
        <taxon>Mycobacteriales</taxon>
        <taxon>Nocardiaceae</taxon>
        <taxon>Rhodococcus</taxon>
    </lineage>
</organism>
<dbReference type="GO" id="GO:0003700">
    <property type="term" value="F:DNA-binding transcription factor activity"/>
    <property type="evidence" value="ECO:0007669"/>
    <property type="project" value="InterPro"/>
</dbReference>